<gene>
    <name evidence="1" type="ORF">AFUS01_LOCUS761</name>
</gene>
<dbReference type="Proteomes" id="UP000708208">
    <property type="component" value="Unassembled WGS sequence"/>
</dbReference>
<keyword evidence="2" id="KW-1185">Reference proteome</keyword>
<evidence type="ECO:0000313" key="2">
    <source>
        <dbReference type="Proteomes" id="UP000708208"/>
    </source>
</evidence>
<feature type="non-terminal residue" evidence="1">
    <location>
        <position position="1"/>
    </location>
</feature>
<name>A0A8J2IZ92_9HEXA</name>
<accession>A0A8J2IZ92</accession>
<sequence>ISDDDLASKNLFAADSEGKLCFVRFNPRRYPLLENEDEIDARFANVTGEFCPLWPESKKCLLDHLNSDRCNSEDRKEVERMKTLNEEIVFSELLCNPQRNINFLNLVKSMRKENLWDCMELESVKDALDNCMTKRLEETENISTFQDYFHVFGCVEPGLRVCANGDPVREAKLVQLWGEFGRTFLETYTAFWK</sequence>
<organism evidence="1 2">
    <name type="scientific">Allacma fusca</name>
    <dbReference type="NCBI Taxonomy" id="39272"/>
    <lineage>
        <taxon>Eukaryota</taxon>
        <taxon>Metazoa</taxon>
        <taxon>Ecdysozoa</taxon>
        <taxon>Arthropoda</taxon>
        <taxon>Hexapoda</taxon>
        <taxon>Collembola</taxon>
        <taxon>Symphypleona</taxon>
        <taxon>Sminthuridae</taxon>
        <taxon>Allacma</taxon>
    </lineage>
</organism>
<dbReference type="AlphaFoldDB" id="A0A8J2IZ92"/>
<reference evidence="1" key="1">
    <citation type="submission" date="2021-06" db="EMBL/GenBank/DDBJ databases">
        <authorList>
            <person name="Hodson N. C."/>
            <person name="Mongue J. A."/>
            <person name="Jaron S. K."/>
        </authorList>
    </citation>
    <scope>NUCLEOTIDE SEQUENCE</scope>
</reference>
<comment type="caution">
    <text evidence="1">The sequence shown here is derived from an EMBL/GenBank/DDBJ whole genome shotgun (WGS) entry which is preliminary data.</text>
</comment>
<dbReference type="EMBL" id="CAJVCH010004031">
    <property type="protein sequence ID" value="CAG7651414.1"/>
    <property type="molecule type" value="Genomic_DNA"/>
</dbReference>
<protein>
    <submittedName>
        <fullName evidence="1">Uncharacterized protein</fullName>
    </submittedName>
</protein>
<proteinExistence type="predicted"/>
<evidence type="ECO:0000313" key="1">
    <source>
        <dbReference type="EMBL" id="CAG7651414.1"/>
    </source>
</evidence>